<sequence>MILSYFCLVACCGDEARREPIPTRAKWLLQFSRSTQWKIVNTENTCKALRTWSDLVSGEETHGKQSDQTGGTIGRDSAQVERWVDQASEEENFGIGLFTRIMDQNRAIAGTDDCEGAATHGSLCRSRFQAAGVSKEDLLSSRSCLQSSLQALVSCLLDFALPQETSAAPYDCHSMRRRSRDSFTFFEMPPHKCGSIKMNLMN</sequence>
<reference evidence="1" key="1">
    <citation type="submission" date="2016-03" db="EMBL/GenBank/DDBJ databases">
        <title>Mechanisms controlling the formation of the plant cell surface in tip-growing cells are functionally conserved among land plants.</title>
        <authorList>
            <person name="Honkanen S."/>
            <person name="Jones V.A."/>
            <person name="Morieri G."/>
            <person name="Champion C."/>
            <person name="Hetherington A.J."/>
            <person name="Kelly S."/>
            <person name="Saint-Marcoux D."/>
            <person name="Proust H."/>
            <person name="Prescott H."/>
            <person name="Dolan L."/>
        </authorList>
    </citation>
    <scope>NUCLEOTIDE SEQUENCE [LARGE SCALE GENOMIC DNA]</scope>
    <source>
        <tissue evidence="1">Whole gametophyte</tissue>
    </source>
</reference>
<protein>
    <submittedName>
        <fullName evidence="1">Uncharacterized protein</fullName>
    </submittedName>
</protein>
<keyword evidence="2" id="KW-1185">Reference proteome</keyword>
<comment type="caution">
    <text evidence="1">The sequence shown here is derived from an EMBL/GenBank/DDBJ whole genome shotgun (WGS) entry which is preliminary data.</text>
</comment>
<accession>A0A176VK90</accession>
<dbReference type="EMBL" id="LVLJ01003591">
    <property type="protein sequence ID" value="OAE20731.1"/>
    <property type="molecule type" value="Genomic_DNA"/>
</dbReference>
<gene>
    <name evidence="1" type="ORF">AXG93_154s2060</name>
</gene>
<name>A0A176VK90_MARPO</name>
<dbReference type="Proteomes" id="UP000077202">
    <property type="component" value="Unassembled WGS sequence"/>
</dbReference>
<evidence type="ECO:0000313" key="1">
    <source>
        <dbReference type="EMBL" id="OAE20731.1"/>
    </source>
</evidence>
<evidence type="ECO:0000313" key="2">
    <source>
        <dbReference type="Proteomes" id="UP000077202"/>
    </source>
</evidence>
<dbReference type="AlphaFoldDB" id="A0A176VK90"/>
<organism evidence="1 2">
    <name type="scientific">Marchantia polymorpha subsp. ruderalis</name>
    <dbReference type="NCBI Taxonomy" id="1480154"/>
    <lineage>
        <taxon>Eukaryota</taxon>
        <taxon>Viridiplantae</taxon>
        <taxon>Streptophyta</taxon>
        <taxon>Embryophyta</taxon>
        <taxon>Marchantiophyta</taxon>
        <taxon>Marchantiopsida</taxon>
        <taxon>Marchantiidae</taxon>
        <taxon>Marchantiales</taxon>
        <taxon>Marchantiaceae</taxon>
        <taxon>Marchantia</taxon>
    </lineage>
</organism>
<proteinExistence type="predicted"/>